<name>A0A9P6XLC6_RHIOR</name>
<evidence type="ECO:0000313" key="3">
    <source>
        <dbReference type="Proteomes" id="UP000717996"/>
    </source>
</evidence>
<reference evidence="2" key="1">
    <citation type="journal article" date="2020" name="Microb. Genom.">
        <title>Genetic diversity of clinical and environmental Mucorales isolates obtained from an investigation of mucormycosis cases among solid organ transplant recipients.</title>
        <authorList>
            <person name="Nguyen M.H."/>
            <person name="Kaul D."/>
            <person name="Muto C."/>
            <person name="Cheng S.J."/>
            <person name="Richter R.A."/>
            <person name="Bruno V.M."/>
            <person name="Liu G."/>
            <person name="Beyhan S."/>
            <person name="Sundermann A.J."/>
            <person name="Mounaud S."/>
            <person name="Pasculle A.W."/>
            <person name="Nierman W.C."/>
            <person name="Driscoll E."/>
            <person name="Cumbie R."/>
            <person name="Clancy C.J."/>
            <person name="Dupont C.L."/>
        </authorList>
    </citation>
    <scope>NUCLEOTIDE SEQUENCE</scope>
    <source>
        <strain evidence="2">GL16</strain>
    </source>
</reference>
<protein>
    <submittedName>
        <fullName evidence="2">Uncharacterized protein</fullName>
    </submittedName>
</protein>
<sequence>MAGLARDRTADQGEGDQAQPVEHQEGAAEVMHPARHPGGDQRRAHGESKVLGMLHPAQRIVAEQDVAQ</sequence>
<gene>
    <name evidence="2" type="ORF">G6F51_014674</name>
</gene>
<accession>A0A9P6XLC6</accession>
<dbReference type="Proteomes" id="UP000717996">
    <property type="component" value="Unassembled WGS sequence"/>
</dbReference>
<evidence type="ECO:0000256" key="1">
    <source>
        <dbReference type="SAM" id="MobiDB-lite"/>
    </source>
</evidence>
<feature type="region of interest" description="Disordered" evidence="1">
    <location>
        <begin position="1"/>
        <end position="52"/>
    </location>
</feature>
<comment type="caution">
    <text evidence="2">The sequence shown here is derived from an EMBL/GenBank/DDBJ whole genome shotgun (WGS) entry which is preliminary data.</text>
</comment>
<evidence type="ECO:0000313" key="2">
    <source>
        <dbReference type="EMBL" id="KAG1521540.1"/>
    </source>
</evidence>
<feature type="compositionally biased region" description="Basic and acidic residues" evidence="1">
    <location>
        <begin position="37"/>
        <end position="48"/>
    </location>
</feature>
<feature type="compositionally biased region" description="Basic and acidic residues" evidence="1">
    <location>
        <begin position="1"/>
        <end position="11"/>
    </location>
</feature>
<proteinExistence type="predicted"/>
<dbReference type="EMBL" id="JAANIT010014123">
    <property type="protein sequence ID" value="KAG1521540.1"/>
    <property type="molecule type" value="Genomic_DNA"/>
</dbReference>
<organism evidence="2 3">
    <name type="scientific">Rhizopus oryzae</name>
    <name type="common">Mucormycosis agent</name>
    <name type="synonym">Rhizopus arrhizus var. delemar</name>
    <dbReference type="NCBI Taxonomy" id="64495"/>
    <lineage>
        <taxon>Eukaryota</taxon>
        <taxon>Fungi</taxon>
        <taxon>Fungi incertae sedis</taxon>
        <taxon>Mucoromycota</taxon>
        <taxon>Mucoromycotina</taxon>
        <taxon>Mucoromycetes</taxon>
        <taxon>Mucorales</taxon>
        <taxon>Mucorineae</taxon>
        <taxon>Rhizopodaceae</taxon>
        <taxon>Rhizopus</taxon>
    </lineage>
</organism>
<dbReference type="AlphaFoldDB" id="A0A9P6XLC6"/>